<evidence type="ECO:0000313" key="3">
    <source>
        <dbReference type="Proteomes" id="UP000078397"/>
    </source>
</evidence>
<sequence>MSAAANDLQPMRHSQVAPNTIQPSRSRPNVTCSNLVRCCVTSMSFRPDLPKCASWFKSCCHRPDSASIHLDKLNAIGTNVSLRHSLSRAPARG</sequence>
<accession>A0A179EZH0</accession>
<dbReference type="AlphaFoldDB" id="A0A179EZH0"/>
<reference evidence="2 3" key="1">
    <citation type="journal article" date="2016" name="PLoS Pathog.">
        <title>Biosynthesis of antibiotic leucinostatins in bio-control fungus Purpureocillium lilacinum and their inhibition on phytophthora revealed by genome mining.</title>
        <authorList>
            <person name="Wang G."/>
            <person name="Liu Z."/>
            <person name="Lin R."/>
            <person name="Li E."/>
            <person name="Mao Z."/>
            <person name="Ling J."/>
            <person name="Yang Y."/>
            <person name="Yin W.B."/>
            <person name="Xie B."/>
        </authorList>
    </citation>
    <scope>NUCLEOTIDE SEQUENCE [LARGE SCALE GENOMIC DNA]</scope>
    <source>
        <strain evidence="2">170</strain>
    </source>
</reference>
<gene>
    <name evidence="2" type="ORF">VFPPC_16993</name>
</gene>
<dbReference type="RefSeq" id="XP_018136476.1">
    <property type="nucleotide sequence ID" value="XM_018294745.1"/>
</dbReference>
<name>A0A179EZH0_METCM</name>
<dbReference type="EMBL" id="LSBJ02000027">
    <property type="protein sequence ID" value="OAQ58299.1"/>
    <property type="molecule type" value="Genomic_DNA"/>
</dbReference>
<evidence type="ECO:0000313" key="2">
    <source>
        <dbReference type="EMBL" id="OAQ58299.1"/>
    </source>
</evidence>
<feature type="compositionally biased region" description="Polar residues" evidence="1">
    <location>
        <begin position="16"/>
        <end position="28"/>
    </location>
</feature>
<comment type="caution">
    <text evidence="2">The sequence shown here is derived from an EMBL/GenBank/DDBJ whole genome shotgun (WGS) entry which is preliminary data.</text>
</comment>
<organism evidence="2 3">
    <name type="scientific">Pochonia chlamydosporia 170</name>
    <dbReference type="NCBI Taxonomy" id="1380566"/>
    <lineage>
        <taxon>Eukaryota</taxon>
        <taxon>Fungi</taxon>
        <taxon>Dikarya</taxon>
        <taxon>Ascomycota</taxon>
        <taxon>Pezizomycotina</taxon>
        <taxon>Sordariomycetes</taxon>
        <taxon>Hypocreomycetidae</taxon>
        <taxon>Hypocreales</taxon>
        <taxon>Clavicipitaceae</taxon>
        <taxon>Pochonia</taxon>
    </lineage>
</organism>
<proteinExistence type="predicted"/>
<dbReference type="Proteomes" id="UP000078397">
    <property type="component" value="Unassembled WGS sequence"/>
</dbReference>
<evidence type="ECO:0000256" key="1">
    <source>
        <dbReference type="SAM" id="MobiDB-lite"/>
    </source>
</evidence>
<dbReference type="KEGG" id="pchm:VFPPC_16993"/>
<dbReference type="GeneID" id="28858739"/>
<keyword evidence="3" id="KW-1185">Reference proteome</keyword>
<protein>
    <submittedName>
        <fullName evidence="2">Uncharacterized protein</fullName>
    </submittedName>
</protein>
<feature type="region of interest" description="Disordered" evidence="1">
    <location>
        <begin position="1"/>
        <end position="28"/>
    </location>
</feature>